<evidence type="ECO:0000256" key="7">
    <source>
        <dbReference type="ARBA" id="ARBA00022729"/>
    </source>
</evidence>
<keyword evidence="10 14" id="KW-0472">Membrane</keyword>
<evidence type="ECO:0000256" key="5">
    <source>
        <dbReference type="ARBA" id="ARBA00022459"/>
    </source>
</evidence>
<keyword evidence="11" id="KW-0325">Glycoprotein</keyword>
<keyword evidence="5" id="KW-0415">Karyogamy</keyword>
<evidence type="ECO:0000256" key="8">
    <source>
        <dbReference type="ARBA" id="ARBA00022824"/>
    </source>
</evidence>
<proteinExistence type="inferred from homology"/>
<reference evidence="15 16" key="1">
    <citation type="submission" date="2021-11" db="EMBL/GenBank/DDBJ databases">
        <title>Black yeast isolated from Biological Soil Crust.</title>
        <authorList>
            <person name="Kurbessoian T."/>
        </authorList>
    </citation>
    <scope>NUCLEOTIDE SEQUENCE [LARGE SCALE GENOMIC DNA]</scope>
    <source>
        <strain evidence="15 16">CCFEE 5522</strain>
    </source>
</reference>
<feature type="transmembrane region" description="Helical" evidence="14">
    <location>
        <begin position="486"/>
        <end position="511"/>
    </location>
</feature>
<accession>A0AAV9J4X8</accession>
<keyword evidence="16" id="KW-1185">Reference proteome</keyword>
<evidence type="ECO:0000256" key="14">
    <source>
        <dbReference type="SAM" id="Phobius"/>
    </source>
</evidence>
<dbReference type="GO" id="GO:0031965">
    <property type="term" value="C:nuclear membrane"/>
    <property type="evidence" value="ECO:0007669"/>
    <property type="project" value="UniProtKB-SubCell"/>
</dbReference>
<feature type="compositionally biased region" description="Basic and acidic residues" evidence="13">
    <location>
        <begin position="1"/>
        <end position="17"/>
    </location>
</feature>
<feature type="transmembrane region" description="Helical" evidence="14">
    <location>
        <begin position="408"/>
        <end position="434"/>
    </location>
</feature>
<organism evidence="15 16">
    <name type="scientific">Oleoguttula mirabilis</name>
    <dbReference type="NCBI Taxonomy" id="1507867"/>
    <lineage>
        <taxon>Eukaryota</taxon>
        <taxon>Fungi</taxon>
        <taxon>Dikarya</taxon>
        <taxon>Ascomycota</taxon>
        <taxon>Pezizomycotina</taxon>
        <taxon>Dothideomycetes</taxon>
        <taxon>Dothideomycetidae</taxon>
        <taxon>Mycosphaerellales</taxon>
        <taxon>Teratosphaeriaceae</taxon>
        <taxon>Oleoguttula</taxon>
    </lineage>
</organism>
<evidence type="ECO:0000256" key="11">
    <source>
        <dbReference type="ARBA" id="ARBA00023180"/>
    </source>
</evidence>
<comment type="caution">
    <text evidence="15">The sequence shown here is derived from an EMBL/GenBank/DDBJ whole genome shotgun (WGS) entry which is preliminary data.</text>
</comment>
<dbReference type="GO" id="GO:0000742">
    <property type="term" value="P:karyogamy involved in conjugation with cellular fusion"/>
    <property type="evidence" value="ECO:0007669"/>
    <property type="project" value="InterPro"/>
</dbReference>
<evidence type="ECO:0000313" key="15">
    <source>
        <dbReference type="EMBL" id="KAK4539907.1"/>
    </source>
</evidence>
<comment type="subcellular location">
    <subcellularLocation>
        <location evidence="3">Endoplasmic reticulum membrane</location>
    </subcellularLocation>
    <subcellularLocation>
        <location evidence="2">Nucleus membrane</location>
    </subcellularLocation>
</comment>
<evidence type="ECO:0000256" key="13">
    <source>
        <dbReference type="SAM" id="MobiDB-lite"/>
    </source>
</evidence>
<evidence type="ECO:0000256" key="3">
    <source>
        <dbReference type="ARBA" id="ARBA00004586"/>
    </source>
</evidence>
<dbReference type="InterPro" id="IPR007292">
    <property type="entry name" value="Nuclear_fusion_Kar5"/>
</dbReference>
<keyword evidence="7" id="KW-0732">Signal</keyword>
<comment type="function">
    <text evidence="1">Required for nuclear membrane fusion during karyogamy.</text>
</comment>
<sequence>MSRSEDASGDNDTDHPPDASPYSAPHDLIDPTNTIIEHSLSDSMRATLKNLRDLETSPSCNKVATAALIHSCSTLDGSVTPNDNEIRRGIDMIVQEEINVYAARLAVCELQSAQASVPQACSAFVPTVKTVRKTAWAGYFTSNGPSKPRLVYPDYDEITEQGLQRCLNALHSNGLAQGWTSFSNCRTNAILMCNSMRGEIERDHDIHLHKVLATTTDEVVGALLRSKEDWAEFQAGFSELATNMREAHLELLQDNEQRLEAVRRFWAEWQAELQAGLQDISTGVHGIQSDVDQARDSIRSNYQHLSEAFQQTSERVTDLTVQLGEGMHAVSEETVALGQLTQYVSELIQQGIVMGIYNATQSLEIANQMAIGVTGTLVDVTHRLGKLEEAADSVDKLNAGLNVLNGGWMGALGLLQSVAGFAGYAVIFSLLGVGIWQRVMSFPGNVCAALASGLALAYVCAVYYSPLEALHYACGILPSTMGMTGLAAFPVLYMSMVAAAIFFTCCIHRLLAGHWLRRLGRQQILNDLETDMPGRRFRLPVNDPKRVAEMTERRAMREADELKTWEV</sequence>
<evidence type="ECO:0000256" key="6">
    <source>
        <dbReference type="ARBA" id="ARBA00022692"/>
    </source>
</evidence>
<dbReference type="GO" id="GO:0048288">
    <property type="term" value="P:nuclear membrane fusion involved in karyogamy"/>
    <property type="evidence" value="ECO:0007669"/>
    <property type="project" value="InterPro"/>
</dbReference>
<keyword evidence="6 14" id="KW-0812">Transmembrane</keyword>
<name>A0AAV9J4X8_9PEZI</name>
<dbReference type="Proteomes" id="UP001324427">
    <property type="component" value="Unassembled WGS sequence"/>
</dbReference>
<dbReference type="AlphaFoldDB" id="A0AAV9J4X8"/>
<dbReference type="PANTHER" id="PTHR28012">
    <property type="entry name" value="NUCLEAR FUSION PROTEIN KAR5"/>
    <property type="match status" value="1"/>
</dbReference>
<comment type="similarity">
    <text evidence="4">Belongs to the KAR5 family.</text>
</comment>
<evidence type="ECO:0000256" key="1">
    <source>
        <dbReference type="ARBA" id="ARBA00003389"/>
    </source>
</evidence>
<keyword evidence="12" id="KW-0539">Nucleus</keyword>
<evidence type="ECO:0000256" key="10">
    <source>
        <dbReference type="ARBA" id="ARBA00023136"/>
    </source>
</evidence>
<evidence type="ECO:0000256" key="2">
    <source>
        <dbReference type="ARBA" id="ARBA00004126"/>
    </source>
</evidence>
<evidence type="ECO:0000256" key="9">
    <source>
        <dbReference type="ARBA" id="ARBA00022989"/>
    </source>
</evidence>
<evidence type="ECO:0000256" key="4">
    <source>
        <dbReference type="ARBA" id="ARBA00010473"/>
    </source>
</evidence>
<evidence type="ECO:0000256" key="12">
    <source>
        <dbReference type="ARBA" id="ARBA00023242"/>
    </source>
</evidence>
<protein>
    <submittedName>
        <fullName evidence="15">Uncharacterized protein</fullName>
    </submittedName>
</protein>
<dbReference type="PANTHER" id="PTHR28012:SF1">
    <property type="entry name" value="NUCLEAR FUSION PROTEIN KAR5"/>
    <property type="match status" value="1"/>
</dbReference>
<dbReference type="EMBL" id="JAVFHQ010000079">
    <property type="protein sequence ID" value="KAK4539907.1"/>
    <property type="molecule type" value="Genomic_DNA"/>
</dbReference>
<gene>
    <name evidence="15" type="ORF">LTR36_009949</name>
</gene>
<keyword evidence="8" id="KW-0256">Endoplasmic reticulum</keyword>
<feature type="transmembrane region" description="Helical" evidence="14">
    <location>
        <begin position="446"/>
        <end position="466"/>
    </location>
</feature>
<feature type="region of interest" description="Disordered" evidence="13">
    <location>
        <begin position="1"/>
        <end position="30"/>
    </location>
</feature>
<dbReference type="GO" id="GO:0005789">
    <property type="term" value="C:endoplasmic reticulum membrane"/>
    <property type="evidence" value="ECO:0007669"/>
    <property type="project" value="UniProtKB-SubCell"/>
</dbReference>
<keyword evidence="9 14" id="KW-1133">Transmembrane helix</keyword>
<evidence type="ECO:0000313" key="16">
    <source>
        <dbReference type="Proteomes" id="UP001324427"/>
    </source>
</evidence>